<keyword evidence="3" id="KW-1185">Reference proteome</keyword>
<keyword evidence="1" id="KW-0472">Membrane</keyword>
<protein>
    <submittedName>
        <fullName evidence="2">Uncharacterized protein</fullName>
    </submittedName>
</protein>
<organism evidence="2 3">
    <name type="scientific">Leptospira tipperaryensis</name>
    <dbReference type="NCBI Taxonomy" id="2564040"/>
    <lineage>
        <taxon>Bacteria</taxon>
        <taxon>Pseudomonadati</taxon>
        <taxon>Spirochaetota</taxon>
        <taxon>Spirochaetia</taxon>
        <taxon>Leptospirales</taxon>
        <taxon>Leptospiraceae</taxon>
        <taxon>Leptospira</taxon>
    </lineage>
</organism>
<dbReference type="KEGG" id="laj:A0128_04595"/>
<sequence>MFAKVFIFFYEVRFYLTPISCLFLFCFPFISEIRSDVLVLKNGERIKADNVKMKNGNLVEFRIGNVTKVIEFSKVDSILPEFSVSKKPIAKPKPAIPANPSIPNDSKIPSEPEVKTETVEVIPETTLKVDLTPLSEPEKKVEKVDKEETPFFQFRTSRTLQALVPGWSPLLLADDRKAQMTGGILALSELYVLYRGLEFFAKPEKFFNPPSAVSEESFIPYFFSVASSSQNGGLGIAYFFLNENKYVVTDKGHLMEKSDFYSQREFYGIALFSLIAIDVYLSNTDLYSGNLKSVRFSTLDGGRASSLSVTWVF</sequence>
<gene>
    <name evidence="2" type="ORF">A0128_04595</name>
</gene>
<evidence type="ECO:0000313" key="3">
    <source>
        <dbReference type="Proteomes" id="UP000094197"/>
    </source>
</evidence>
<name>A0A1D7UUA9_9LEPT</name>
<dbReference type="RefSeq" id="WP_069606438.1">
    <property type="nucleotide sequence ID" value="NZ_CP015217.1"/>
</dbReference>
<proteinExistence type="predicted"/>
<keyword evidence="1" id="KW-1133">Transmembrane helix</keyword>
<accession>A0A1D7UUA9</accession>
<dbReference type="EMBL" id="CP015217">
    <property type="protein sequence ID" value="AOP33197.1"/>
    <property type="molecule type" value="Genomic_DNA"/>
</dbReference>
<keyword evidence="1" id="KW-0812">Transmembrane</keyword>
<evidence type="ECO:0000256" key="1">
    <source>
        <dbReference type="SAM" id="Phobius"/>
    </source>
</evidence>
<reference evidence="2 3" key="1">
    <citation type="submission" date="2016-04" db="EMBL/GenBank/DDBJ databases">
        <title>Complete genome seqeunce of Leptospira alstonii serovar Room22.</title>
        <authorList>
            <person name="Nally J.E."/>
            <person name="Bayles D.O."/>
            <person name="Hurley D."/>
            <person name="Fanning S."/>
            <person name="McMahon B.J."/>
            <person name="Arent Z."/>
        </authorList>
    </citation>
    <scope>NUCLEOTIDE SEQUENCE [LARGE SCALE GENOMIC DNA]</scope>
    <source>
        <strain evidence="2 3">GWTS #1</strain>
    </source>
</reference>
<evidence type="ECO:0000313" key="2">
    <source>
        <dbReference type="EMBL" id="AOP33197.1"/>
    </source>
</evidence>
<feature type="transmembrane region" description="Helical" evidence="1">
    <location>
        <begin position="12"/>
        <end position="30"/>
    </location>
</feature>
<dbReference type="Proteomes" id="UP000094197">
    <property type="component" value="Chromosome 1"/>
</dbReference>
<dbReference type="AlphaFoldDB" id="A0A1D7UUA9"/>